<feature type="compositionally biased region" description="Low complexity" evidence="1">
    <location>
        <begin position="1148"/>
        <end position="1163"/>
    </location>
</feature>
<evidence type="ECO:0000313" key="3">
    <source>
        <dbReference type="EMBL" id="KIM62774.1"/>
    </source>
</evidence>
<dbReference type="Pfam" id="PF01388">
    <property type="entry name" value="ARID"/>
    <property type="match status" value="1"/>
</dbReference>
<reference evidence="4" key="2">
    <citation type="submission" date="2015-01" db="EMBL/GenBank/DDBJ databases">
        <title>Evolutionary Origins and Diversification of the Mycorrhizal Mutualists.</title>
        <authorList>
            <consortium name="DOE Joint Genome Institute"/>
            <consortium name="Mycorrhizal Genomics Consortium"/>
            <person name="Kohler A."/>
            <person name="Kuo A."/>
            <person name="Nagy L.G."/>
            <person name="Floudas D."/>
            <person name="Copeland A."/>
            <person name="Barry K.W."/>
            <person name="Cichocki N."/>
            <person name="Veneault-Fourrey C."/>
            <person name="LaButti K."/>
            <person name="Lindquist E.A."/>
            <person name="Lipzen A."/>
            <person name="Lundell T."/>
            <person name="Morin E."/>
            <person name="Murat C."/>
            <person name="Riley R."/>
            <person name="Ohm R."/>
            <person name="Sun H."/>
            <person name="Tunlid A."/>
            <person name="Henrissat B."/>
            <person name="Grigoriev I.V."/>
            <person name="Hibbett D.S."/>
            <person name="Martin F."/>
        </authorList>
    </citation>
    <scope>NUCLEOTIDE SEQUENCE [LARGE SCALE GENOMIC DNA]</scope>
    <source>
        <strain evidence="4">Foug A</strain>
    </source>
</reference>
<feature type="region of interest" description="Disordered" evidence="1">
    <location>
        <begin position="1081"/>
        <end position="1173"/>
    </location>
</feature>
<dbReference type="InParanoid" id="A0A0C3E2Q6"/>
<dbReference type="InterPro" id="IPR001606">
    <property type="entry name" value="ARID_dom"/>
</dbReference>
<feature type="compositionally biased region" description="Polar residues" evidence="1">
    <location>
        <begin position="334"/>
        <end position="353"/>
    </location>
</feature>
<dbReference type="STRING" id="1036808.A0A0C3E2Q6"/>
<evidence type="ECO:0000256" key="1">
    <source>
        <dbReference type="SAM" id="MobiDB-lite"/>
    </source>
</evidence>
<feature type="region of interest" description="Disordered" evidence="1">
    <location>
        <begin position="638"/>
        <end position="701"/>
    </location>
</feature>
<feature type="region of interest" description="Disordered" evidence="1">
    <location>
        <begin position="382"/>
        <end position="401"/>
    </location>
</feature>
<evidence type="ECO:0000259" key="2">
    <source>
        <dbReference type="PROSITE" id="PS51011"/>
    </source>
</evidence>
<dbReference type="InterPro" id="IPR036431">
    <property type="entry name" value="ARID_dom_sf"/>
</dbReference>
<feature type="region of interest" description="Disordered" evidence="1">
    <location>
        <begin position="831"/>
        <end position="1026"/>
    </location>
</feature>
<feature type="region of interest" description="Disordered" evidence="1">
    <location>
        <begin position="311"/>
        <end position="375"/>
    </location>
</feature>
<dbReference type="Proteomes" id="UP000053989">
    <property type="component" value="Unassembled WGS sequence"/>
</dbReference>
<accession>A0A0C3E2Q6</accession>
<dbReference type="SUPFAM" id="SSF46774">
    <property type="entry name" value="ARID-like"/>
    <property type="match status" value="1"/>
</dbReference>
<feature type="compositionally biased region" description="Low complexity" evidence="1">
    <location>
        <begin position="1111"/>
        <end position="1122"/>
    </location>
</feature>
<dbReference type="PANTHER" id="PTHR45725:SF10">
    <property type="entry name" value="FH2 DOMAIN-CONTAINING PROTEIN"/>
    <property type="match status" value="1"/>
</dbReference>
<feature type="region of interest" description="Disordered" evidence="1">
    <location>
        <begin position="551"/>
        <end position="577"/>
    </location>
</feature>
<feature type="compositionally biased region" description="Low complexity" evidence="1">
    <location>
        <begin position="314"/>
        <end position="327"/>
    </location>
</feature>
<dbReference type="GO" id="GO:0003677">
    <property type="term" value="F:DNA binding"/>
    <property type="evidence" value="ECO:0007669"/>
    <property type="project" value="InterPro"/>
</dbReference>
<feature type="compositionally biased region" description="Basic and acidic residues" evidence="1">
    <location>
        <begin position="1164"/>
        <end position="1173"/>
    </location>
</feature>
<dbReference type="SMART" id="SM01014">
    <property type="entry name" value="ARID"/>
    <property type="match status" value="1"/>
</dbReference>
<name>A0A0C3E2Q6_9AGAM</name>
<feature type="region of interest" description="Disordered" evidence="1">
    <location>
        <begin position="103"/>
        <end position="136"/>
    </location>
</feature>
<feature type="compositionally biased region" description="Low complexity" evidence="1">
    <location>
        <begin position="1082"/>
        <end position="1092"/>
    </location>
</feature>
<feature type="compositionally biased region" description="Low complexity" evidence="1">
    <location>
        <begin position="927"/>
        <end position="948"/>
    </location>
</feature>
<dbReference type="OrthoDB" id="1938591at2759"/>
<organism evidence="3 4">
    <name type="scientific">Scleroderma citrinum Foug A</name>
    <dbReference type="NCBI Taxonomy" id="1036808"/>
    <lineage>
        <taxon>Eukaryota</taxon>
        <taxon>Fungi</taxon>
        <taxon>Dikarya</taxon>
        <taxon>Basidiomycota</taxon>
        <taxon>Agaricomycotina</taxon>
        <taxon>Agaricomycetes</taxon>
        <taxon>Agaricomycetidae</taxon>
        <taxon>Boletales</taxon>
        <taxon>Sclerodermatineae</taxon>
        <taxon>Sclerodermataceae</taxon>
        <taxon>Scleroderma</taxon>
    </lineage>
</organism>
<feature type="compositionally biased region" description="Low complexity" evidence="1">
    <location>
        <begin position="21"/>
        <end position="44"/>
    </location>
</feature>
<dbReference type="Gene3D" id="1.10.150.60">
    <property type="entry name" value="ARID DNA-binding domain"/>
    <property type="match status" value="1"/>
</dbReference>
<dbReference type="HOGENOM" id="CLU_006745_0_0_1"/>
<feature type="compositionally biased region" description="Polar residues" evidence="1">
    <location>
        <begin position="638"/>
        <end position="648"/>
    </location>
</feature>
<dbReference type="EMBL" id="KN822040">
    <property type="protein sequence ID" value="KIM62774.1"/>
    <property type="molecule type" value="Genomic_DNA"/>
</dbReference>
<reference evidence="3 4" key="1">
    <citation type="submission" date="2014-04" db="EMBL/GenBank/DDBJ databases">
        <authorList>
            <consortium name="DOE Joint Genome Institute"/>
            <person name="Kuo A."/>
            <person name="Kohler A."/>
            <person name="Nagy L.G."/>
            <person name="Floudas D."/>
            <person name="Copeland A."/>
            <person name="Barry K.W."/>
            <person name="Cichocki N."/>
            <person name="Veneault-Fourrey C."/>
            <person name="LaButti K."/>
            <person name="Lindquist E.A."/>
            <person name="Lipzen A."/>
            <person name="Lundell T."/>
            <person name="Morin E."/>
            <person name="Murat C."/>
            <person name="Sun H."/>
            <person name="Tunlid A."/>
            <person name="Henrissat B."/>
            <person name="Grigoriev I.V."/>
            <person name="Hibbett D.S."/>
            <person name="Martin F."/>
            <person name="Nordberg H.P."/>
            <person name="Cantor M.N."/>
            <person name="Hua S.X."/>
        </authorList>
    </citation>
    <scope>NUCLEOTIDE SEQUENCE [LARGE SCALE GENOMIC DNA]</scope>
    <source>
        <strain evidence="3 4">Foug A</strain>
    </source>
</reference>
<dbReference type="PROSITE" id="PS51011">
    <property type="entry name" value="ARID"/>
    <property type="match status" value="1"/>
</dbReference>
<dbReference type="AlphaFoldDB" id="A0A0C3E2Q6"/>
<gene>
    <name evidence="3" type="ORF">SCLCIDRAFT_793291</name>
</gene>
<dbReference type="CDD" id="cd16100">
    <property type="entry name" value="ARID"/>
    <property type="match status" value="1"/>
</dbReference>
<dbReference type="SMART" id="SM00501">
    <property type="entry name" value="BRIGHT"/>
    <property type="match status" value="1"/>
</dbReference>
<evidence type="ECO:0000313" key="4">
    <source>
        <dbReference type="Proteomes" id="UP000053989"/>
    </source>
</evidence>
<feature type="compositionally biased region" description="Polar residues" evidence="1">
    <location>
        <begin position="365"/>
        <end position="375"/>
    </location>
</feature>
<sequence>MADRIPQYPMYSQGVMQNSVQQPTQSQMQQQPQQPQQPDPQMIQGLSNTDLRMWQQMQNYRAQQSGDLAASQLNQQEYPRGQPFPQGQGQQPIVQQLQSFGHHPQRVNAPGTSFHDPQGNQPQSHIPPGFAMNTTQMKPVPNRMMQSGMNPALARQLQMMGPQSSANQQAPNQMELARASLGAQHGAKQPGNGDIFTLPPNPDQMHGLPHSTAQQMGPPAGGQGPTQNGQRRLPTPAEINEKRQALQSAIVRVEQDISQLQANARAGSVPDHIYQQKSLALRNELNARRDYLNKLNATVAHIANQQTFNGMVPSNMSHMSSVGASSSQPHPPGTGSTPPNQSGFAAQANSTSPRVFPVNPAANGPSPSNAHNPAQVNQLPVQSGQMGRQPGLPNRPTQAPHQLAGQVANAMSPNMGNGNQFAMQPVNGQLAANQQRLNLMPLEKQRFESTYVQYCRSQRLECIMHVPIAENRVVDLHLLHVEVMREGGHTSVTQRDLWAVIAGRLGFVQFPGDPPTSAPGIAQQVQHIYYEHLRQFESAYVMTMINRGANNQQQIGGLPPGGGGPKPPPTGQPTEVQPNAVRMNANILPVLAQFAHLPVAEMRAKNIPENMISVVETHRSEILRWRQVEMMKRVANEQQGMPNSQGQPSIIPEQAGLGVPSSAQRPPQTMIPSAPSMSSSEQRPGPAQFAPGASQPNLVRSPTSEELQLAYTSITNWRGLFVNRSLTTMQPQLVPDEQRLQYNEVLEKTHKLTTDLEPKLPMYFAVLRNEDAIRKCVAIVLTIGRQRQLLSTSSPQYIVTFNTLHNMFLQIQKINEEFEQRCRYIKAANSMQSNVPPGSVNRPLPGPHSTPLVQPNNIQSTPHRTPPSINRQAPHNPPPTLPSQPTQQQPQPQPQPPPKKSAQASVPPSPSNPPATSAVATPPPAASTPAASVSTPQTQTASSPQTPKSPKPKVGARPKVQPRVKKPSAKGAATPEATPAPVAGVKRPPEDDTAAVSALTPPDAMATSAPSPKKVKTEWEGEPSEALVKRQQEIDNIKTDEDAMAFLSRVLEYANQDTGTHSDIAASLDLILAGVAQPPEDAAATAAAISAHVARDPGPPPTALSPHQGPASDAFSEFFDFSTCTTLEDEEESKPPTPDLVPSSEANPSPESGSDADPSGGSPDKTKNEDSSDHINFLRLGALKEIDGGESAYYQADNWKWAGEMTTLEQPWAMSTSS</sequence>
<protein>
    <recommendedName>
        <fullName evidence="2">ARID domain-containing protein</fullName>
    </recommendedName>
</protein>
<feature type="compositionally biased region" description="Low complexity" evidence="1">
    <location>
        <begin position="969"/>
        <end position="985"/>
    </location>
</feature>
<feature type="compositionally biased region" description="Polar residues" evidence="1">
    <location>
        <begin position="661"/>
        <end position="682"/>
    </location>
</feature>
<feature type="compositionally biased region" description="Polar residues" evidence="1">
    <location>
        <begin position="851"/>
        <end position="873"/>
    </location>
</feature>
<proteinExistence type="predicted"/>
<dbReference type="InterPro" id="IPR051425">
    <property type="entry name" value="Formin_Homology"/>
</dbReference>
<feature type="compositionally biased region" description="Basic residues" evidence="1">
    <location>
        <begin position="950"/>
        <end position="968"/>
    </location>
</feature>
<dbReference type="PANTHER" id="PTHR45725">
    <property type="entry name" value="FORMIN HOMOLOGY 2 FAMILY MEMBER"/>
    <property type="match status" value="1"/>
</dbReference>
<keyword evidence="4" id="KW-1185">Reference proteome</keyword>
<feature type="domain" description="ARID" evidence="2">
    <location>
        <begin position="441"/>
        <end position="541"/>
    </location>
</feature>
<feature type="region of interest" description="Disordered" evidence="1">
    <location>
        <begin position="1"/>
        <end position="44"/>
    </location>
</feature>
<feature type="region of interest" description="Disordered" evidence="1">
    <location>
        <begin position="181"/>
        <end position="233"/>
    </location>
</feature>